<sequence>MHHNKQIWEHRLNAFLGDKIKFEDSSAVFGTRSKNVLGDSSDAGLRNIITESQNQDPPGNNNVPLGRRVDRNPKNHAVAVTGFRNIEIQNQNPPGNTSMDNPPGNNPNVVTKIGRTESQIQNPQGR</sequence>
<gene>
    <name evidence="2" type="ORF">K435DRAFT_807721</name>
</gene>
<evidence type="ECO:0000313" key="3">
    <source>
        <dbReference type="Proteomes" id="UP000297245"/>
    </source>
</evidence>
<protein>
    <submittedName>
        <fullName evidence="2">Uncharacterized protein</fullName>
    </submittedName>
</protein>
<evidence type="ECO:0000256" key="1">
    <source>
        <dbReference type="SAM" id="MobiDB-lite"/>
    </source>
</evidence>
<dbReference type="EMBL" id="ML179681">
    <property type="protein sequence ID" value="THU83186.1"/>
    <property type="molecule type" value="Genomic_DNA"/>
</dbReference>
<feature type="region of interest" description="Disordered" evidence="1">
    <location>
        <begin position="88"/>
        <end position="126"/>
    </location>
</feature>
<organism evidence="2 3">
    <name type="scientific">Dendrothele bispora (strain CBS 962.96)</name>
    <dbReference type="NCBI Taxonomy" id="1314807"/>
    <lineage>
        <taxon>Eukaryota</taxon>
        <taxon>Fungi</taxon>
        <taxon>Dikarya</taxon>
        <taxon>Basidiomycota</taxon>
        <taxon>Agaricomycotina</taxon>
        <taxon>Agaricomycetes</taxon>
        <taxon>Agaricomycetidae</taxon>
        <taxon>Agaricales</taxon>
        <taxon>Agaricales incertae sedis</taxon>
        <taxon>Dendrothele</taxon>
    </lineage>
</organism>
<proteinExistence type="predicted"/>
<keyword evidence="3" id="KW-1185">Reference proteome</keyword>
<feature type="compositionally biased region" description="Polar residues" evidence="1">
    <location>
        <begin position="116"/>
        <end position="126"/>
    </location>
</feature>
<feature type="compositionally biased region" description="Polar residues" evidence="1">
    <location>
        <begin position="88"/>
        <end position="100"/>
    </location>
</feature>
<feature type="region of interest" description="Disordered" evidence="1">
    <location>
        <begin position="49"/>
        <end position="71"/>
    </location>
</feature>
<dbReference type="AlphaFoldDB" id="A0A4S8L3R8"/>
<feature type="compositionally biased region" description="Polar residues" evidence="1">
    <location>
        <begin position="49"/>
        <end position="63"/>
    </location>
</feature>
<name>A0A4S8L3R8_DENBC</name>
<accession>A0A4S8L3R8</accession>
<dbReference type="Proteomes" id="UP000297245">
    <property type="component" value="Unassembled WGS sequence"/>
</dbReference>
<evidence type="ECO:0000313" key="2">
    <source>
        <dbReference type="EMBL" id="THU83186.1"/>
    </source>
</evidence>
<reference evidence="2 3" key="1">
    <citation type="journal article" date="2019" name="Nat. Ecol. Evol.">
        <title>Megaphylogeny resolves global patterns of mushroom evolution.</title>
        <authorList>
            <person name="Varga T."/>
            <person name="Krizsan K."/>
            <person name="Foldi C."/>
            <person name="Dima B."/>
            <person name="Sanchez-Garcia M."/>
            <person name="Sanchez-Ramirez S."/>
            <person name="Szollosi G.J."/>
            <person name="Szarkandi J.G."/>
            <person name="Papp V."/>
            <person name="Albert L."/>
            <person name="Andreopoulos W."/>
            <person name="Angelini C."/>
            <person name="Antonin V."/>
            <person name="Barry K.W."/>
            <person name="Bougher N.L."/>
            <person name="Buchanan P."/>
            <person name="Buyck B."/>
            <person name="Bense V."/>
            <person name="Catcheside P."/>
            <person name="Chovatia M."/>
            <person name="Cooper J."/>
            <person name="Damon W."/>
            <person name="Desjardin D."/>
            <person name="Finy P."/>
            <person name="Geml J."/>
            <person name="Haridas S."/>
            <person name="Hughes K."/>
            <person name="Justo A."/>
            <person name="Karasinski D."/>
            <person name="Kautmanova I."/>
            <person name="Kiss B."/>
            <person name="Kocsube S."/>
            <person name="Kotiranta H."/>
            <person name="LaButti K.M."/>
            <person name="Lechner B.E."/>
            <person name="Liimatainen K."/>
            <person name="Lipzen A."/>
            <person name="Lukacs Z."/>
            <person name="Mihaltcheva S."/>
            <person name="Morgado L.N."/>
            <person name="Niskanen T."/>
            <person name="Noordeloos M.E."/>
            <person name="Ohm R.A."/>
            <person name="Ortiz-Santana B."/>
            <person name="Ovrebo C."/>
            <person name="Racz N."/>
            <person name="Riley R."/>
            <person name="Savchenko A."/>
            <person name="Shiryaev A."/>
            <person name="Soop K."/>
            <person name="Spirin V."/>
            <person name="Szebenyi C."/>
            <person name="Tomsovsky M."/>
            <person name="Tulloss R.E."/>
            <person name="Uehling J."/>
            <person name="Grigoriev I.V."/>
            <person name="Vagvolgyi C."/>
            <person name="Papp T."/>
            <person name="Martin F.M."/>
            <person name="Miettinen O."/>
            <person name="Hibbett D.S."/>
            <person name="Nagy L.G."/>
        </authorList>
    </citation>
    <scope>NUCLEOTIDE SEQUENCE [LARGE SCALE GENOMIC DNA]</scope>
    <source>
        <strain evidence="2 3">CBS 962.96</strain>
    </source>
</reference>